<protein>
    <submittedName>
        <fullName evidence="1">Uncharacterized protein</fullName>
    </submittedName>
</protein>
<comment type="caution">
    <text evidence="1">The sequence shown here is derived from an EMBL/GenBank/DDBJ whole genome shotgun (WGS) entry which is preliminary data.</text>
</comment>
<dbReference type="GeneID" id="31367538"/>
<dbReference type="EMBL" id="ADBJ01000042">
    <property type="protein sequence ID" value="EFA77469.1"/>
    <property type="molecule type" value="Genomic_DNA"/>
</dbReference>
<gene>
    <name evidence="1" type="ORF">PPL_12071</name>
</gene>
<dbReference type="RefSeq" id="XP_020429597.1">
    <property type="nucleotide sequence ID" value="XM_020582816.1"/>
</dbReference>
<evidence type="ECO:0000313" key="2">
    <source>
        <dbReference type="Proteomes" id="UP000001396"/>
    </source>
</evidence>
<reference evidence="1 2" key="1">
    <citation type="journal article" date="2011" name="Genome Res.">
        <title>Phylogeny-wide analysis of social amoeba genomes highlights ancient origins for complex intercellular communication.</title>
        <authorList>
            <person name="Heidel A.J."/>
            <person name="Lawal H.M."/>
            <person name="Felder M."/>
            <person name="Schilde C."/>
            <person name="Helps N.R."/>
            <person name="Tunggal B."/>
            <person name="Rivero F."/>
            <person name="John U."/>
            <person name="Schleicher M."/>
            <person name="Eichinger L."/>
            <person name="Platzer M."/>
            <person name="Noegel A.A."/>
            <person name="Schaap P."/>
            <person name="Gloeckner G."/>
        </authorList>
    </citation>
    <scope>NUCLEOTIDE SEQUENCE [LARGE SCALE GENOMIC DNA]</scope>
    <source>
        <strain evidence="2">ATCC 26659 / Pp 5 / PN500</strain>
    </source>
</reference>
<sequence length="133" mass="15014">MCECETPGGRITFNGEIQLIKRQIDSIWKINTLEGLSPKGETRVVIKNPKAHKILVHLTLQGNCQNQVVMKSYFNDVQSFTNTSFHNHEFVPFSLTLNEVTDETNIVIDFKATNGWNNGSFANGILTGFIREL</sequence>
<proteinExistence type="predicted"/>
<keyword evidence="2" id="KW-1185">Reference proteome</keyword>
<dbReference type="Proteomes" id="UP000001396">
    <property type="component" value="Unassembled WGS sequence"/>
</dbReference>
<evidence type="ECO:0000313" key="1">
    <source>
        <dbReference type="EMBL" id="EFA77469.1"/>
    </source>
</evidence>
<dbReference type="AlphaFoldDB" id="D3BLL8"/>
<dbReference type="InParanoid" id="D3BLL8"/>
<organism evidence="1 2">
    <name type="scientific">Heterostelium pallidum (strain ATCC 26659 / Pp 5 / PN500)</name>
    <name type="common">Cellular slime mold</name>
    <name type="synonym">Polysphondylium pallidum</name>
    <dbReference type="NCBI Taxonomy" id="670386"/>
    <lineage>
        <taxon>Eukaryota</taxon>
        <taxon>Amoebozoa</taxon>
        <taxon>Evosea</taxon>
        <taxon>Eumycetozoa</taxon>
        <taxon>Dictyostelia</taxon>
        <taxon>Acytosteliales</taxon>
        <taxon>Acytosteliaceae</taxon>
        <taxon>Heterostelium</taxon>
    </lineage>
</organism>
<accession>D3BLL8</accession>
<name>D3BLL8_HETP5</name>